<sequence>MTLVKQTCSFEHADESTAQAVLIERLELSLVIAKVRLTTRMEEPAMAKLIRSVHDEAPRPCACSTWNKRG</sequence>
<evidence type="ECO:0000313" key="2">
    <source>
        <dbReference type="Proteomes" id="UP000198683"/>
    </source>
</evidence>
<dbReference type="EMBL" id="FNFB01000007">
    <property type="protein sequence ID" value="SDK41540.1"/>
    <property type="molecule type" value="Genomic_DNA"/>
</dbReference>
<gene>
    <name evidence="1" type="ORF">SAMN05421874_107249</name>
</gene>
<evidence type="ECO:0000313" key="1">
    <source>
        <dbReference type="EMBL" id="SDK41540.1"/>
    </source>
</evidence>
<organism evidence="1 2">
    <name type="scientific">Nonomuraea maritima</name>
    <dbReference type="NCBI Taxonomy" id="683260"/>
    <lineage>
        <taxon>Bacteria</taxon>
        <taxon>Bacillati</taxon>
        <taxon>Actinomycetota</taxon>
        <taxon>Actinomycetes</taxon>
        <taxon>Streptosporangiales</taxon>
        <taxon>Streptosporangiaceae</taxon>
        <taxon>Nonomuraea</taxon>
    </lineage>
</organism>
<accession>A0A1G9BQL9</accession>
<dbReference type="AlphaFoldDB" id="A0A1G9BQL9"/>
<name>A0A1G9BQL9_9ACTN</name>
<proteinExistence type="predicted"/>
<keyword evidence="2" id="KW-1185">Reference proteome</keyword>
<dbReference type="STRING" id="683260.SAMN05421874_107249"/>
<protein>
    <submittedName>
        <fullName evidence="1">Uncharacterized protein</fullName>
    </submittedName>
</protein>
<reference evidence="1 2" key="1">
    <citation type="submission" date="2016-10" db="EMBL/GenBank/DDBJ databases">
        <authorList>
            <person name="de Groot N.N."/>
        </authorList>
    </citation>
    <scope>NUCLEOTIDE SEQUENCE [LARGE SCALE GENOMIC DNA]</scope>
    <source>
        <strain evidence="1 2">CGMCC 4.5681</strain>
    </source>
</reference>
<dbReference type="Proteomes" id="UP000198683">
    <property type="component" value="Unassembled WGS sequence"/>
</dbReference>